<dbReference type="SMART" id="SM00399">
    <property type="entry name" value="ZnF_C4"/>
    <property type="match status" value="1"/>
</dbReference>
<evidence type="ECO:0000256" key="2">
    <source>
        <dbReference type="ARBA" id="ARBA00022771"/>
    </source>
</evidence>
<comment type="caution">
    <text evidence="10">The sequence shown here is derived from an EMBL/GenBank/DDBJ whole genome shotgun (WGS) entry which is preliminary data.</text>
</comment>
<evidence type="ECO:0000256" key="3">
    <source>
        <dbReference type="ARBA" id="ARBA00022833"/>
    </source>
</evidence>
<dbReference type="AlphaFoldDB" id="A0A8S3DYU8"/>
<dbReference type="Pfam" id="PF00105">
    <property type="entry name" value="zf-C4"/>
    <property type="match status" value="1"/>
</dbReference>
<dbReference type="GO" id="GO:0030154">
    <property type="term" value="P:cell differentiation"/>
    <property type="evidence" value="ECO:0007669"/>
    <property type="project" value="TreeGrafter"/>
</dbReference>
<evidence type="ECO:0000313" key="11">
    <source>
        <dbReference type="Proteomes" id="UP000676336"/>
    </source>
</evidence>
<evidence type="ECO:0000256" key="8">
    <source>
        <dbReference type="ARBA" id="ARBA00023242"/>
    </source>
</evidence>
<dbReference type="GO" id="GO:0004879">
    <property type="term" value="F:nuclear receptor activity"/>
    <property type="evidence" value="ECO:0007669"/>
    <property type="project" value="TreeGrafter"/>
</dbReference>
<keyword evidence="8" id="KW-0539">Nucleus</keyword>
<evidence type="ECO:0000256" key="4">
    <source>
        <dbReference type="ARBA" id="ARBA00023015"/>
    </source>
</evidence>
<dbReference type="GO" id="GO:0000122">
    <property type="term" value="P:negative regulation of transcription by RNA polymerase II"/>
    <property type="evidence" value="ECO:0007669"/>
    <property type="project" value="TreeGrafter"/>
</dbReference>
<keyword evidence="4" id="KW-0805">Transcription regulation</keyword>
<keyword evidence="1" id="KW-0479">Metal-binding</keyword>
<keyword evidence="7" id="KW-0675">Receptor</keyword>
<keyword evidence="5" id="KW-0238">DNA-binding</keyword>
<feature type="non-terminal residue" evidence="10">
    <location>
        <position position="86"/>
    </location>
</feature>
<reference evidence="10" key="1">
    <citation type="submission" date="2021-02" db="EMBL/GenBank/DDBJ databases">
        <authorList>
            <person name="Nowell W R."/>
        </authorList>
    </citation>
    <scope>NUCLEOTIDE SEQUENCE</scope>
</reference>
<dbReference type="GO" id="GO:0045944">
    <property type="term" value="P:positive regulation of transcription by RNA polymerase II"/>
    <property type="evidence" value="ECO:0007669"/>
    <property type="project" value="TreeGrafter"/>
</dbReference>
<evidence type="ECO:0000259" key="9">
    <source>
        <dbReference type="PROSITE" id="PS51030"/>
    </source>
</evidence>
<evidence type="ECO:0000313" key="10">
    <source>
        <dbReference type="EMBL" id="CAF5015228.1"/>
    </source>
</evidence>
<sequence length="86" mass="10243">EKFRCRNNDSCVVTPVTRKRCKRCRLTKCFKVGMRKEWILTDEEKTLKRQKIVRNRMIKQQAQLSFQQQTNAAVHSTVQINTKTTE</sequence>
<accession>A0A8S3DYU8</accession>
<dbReference type="PANTHER" id="PTHR24082:SF283">
    <property type="entry name" value="NUCLEAR HORMONE RECEPTOR HR96"/>
    <property type="match status" value="1"/>
</dbReference>
<dbReference type="InterPro" id="IPR050234">
    <property type="entry name" value="Nuclear_hormone_rcpt_NR1"/>
</dbReference>
<dbReference type="SUPFAM" id="SSF57716">
    <property type="entry name" value="Glucocorticoid receptor-like (DNA-binding domain)"/>
    <property type="match status" value="1"/>
</dbReference>
<feature type="domain" description="Nuclear receptor" evidence="9">
    <location>
        <begin position="1"/>
        <end position="41"/>
    </location>
</feature>
<evidence type="ECO:0000256" key="6">
    <source>
        <dbReference type="ARBA" id="ARBA00023163"/>
    </source>
</evidence>
<dbReference type="EMBL" id="CAJOBI010209848">
    <property type="protein sequence ID" value="CAF5015228.1"/>
    <property type="molecule type" value="Genomic_DNA"/>
</dbReference>
<dbReference type="PROSITE" id="PS51030">
    <property type="entry name" value="NUCLEAR_REC_DBD_2"/>
    <property type="match status" value="1"/>
</dbReference>
<evidence type="ECO:0000256" key="5">
    <source>
        <dbReference type="ARBA" id="ARBA00023125"/>
    </source>
</evidence>
<gene>
    <name evidence="10" type="ORF">SMN809_LOCUS57388</name>
</gene>
<dbReference type="Proteomes" id="UP000676336">
    <property type="component" value="Unassembled WGS sequence"/>
</dbReference>
<dbReference type="Gene3D" id="3.30.50.10">
    <property type="entry name" value="Erythroid Transcription Factor GATA-1, subunit A"/>
    <property type="match status" value="1"/>
</dbReference>
<dbReference type="GO" id="GO:0000978">
    <property type="term" value="F:RNA polymerase II cis-regulatory region sequence-specific DNA binding"/>
    <property type="evidence" value="ECO:0007669"/>
    <property type="project" value="TreeGrafter"/>
</dbReference>
<evidence type="ECO:0000256" key="7">
    <source>
        <dbReference type="ARBA" id="ARBA00023170"/>
    </source>
</evidence>
<dbReference type="InterPro" id="IPR013088">
    <property type="entry name" value="Znf_NHR/GATA"/>
</dbReference>
<protein>
    <recommendedName>
        <fullName evidence="9">Nuclear receptor domain-containing protein</fullName>
    </recommendedName>
</protein>
<keyword evidence="6" id="KW-0804">Transcription</keyword>
<name>A0A8S3DYU8_9BILA</name>
<evidence type="ECO:0000256" key="1">
    <source>
        <dbReference type="ARBA" id="ARBA00022723"/>
    </source>
</evidence>
<dbReference type="PANTHER" id="PTHR24082">
    <property type="entry name" value="NUCLEAR HORMONE RECEPTOR"/>
    <property type="match status" value="1"/>
</dbReference>
<organism evidence="10 11">
    <name type="scientific">Rotaria magnacalcarata</name>
    <dbReference type="NCBI Taxonomy" id="392030"/>
    <lineage>
        <taxon>Eukaryota</taxon>
        <taxon>Metazoa</taxon>
        <taxon>Spiralia</taxon>
        <taxon>Gnathifera</taxon>
        <taxon>Rotifera</taxon>
        <taxon>Eurotatoria</taxon>
        <taxon>Bdelloidea</taxon>
        <taxon>Philodinida</taxon>
        <taxon>Philodinidae</taxon>
        <taxon>Rotaria</taxon>
    </lineage>
</organism>
<keyword evidence="2" id="KW-0863">Zinc-finger</keyword>
<proteinExistence type="predicted"/>
<dbReference type="InterPro" id="IPR001628">
    <property type="entry name" value="Znf_hrmn_rcpt"/>
</dbReference>
<dbReference type="GO" id="GO:0008270">
    <property type="term" value="F:zinc ion binding"/>
    <property type="evidence" value="ECO:0007669"/>
    <property type="project" value="UniProtKB-KW"/>
</dbReference>
<keyword evidence="3" id="KW-0862">Zinc</keyword>
<feature type="non-terminal residue" evidence="10">
    <location>
        <position position="1"/>
    </location>
</feature>